<feature type="compositionally biased region" description="Low complexity" evidence="2">
    <location>
        <begin position="31"/>
        <end position="50"/>
    </location>
</feature>
<name>A0AAJ7WR50_PETMA</name>
<feature type="compositionally biased region" description="Basic and acidic residues" evidence="2">
    <location>
        <begin position="282"/>
        <end position="291"/>
    </location>
</feature>
<feature type="compositionally biased region" description="Polar residues" evidence="2">
    <location>
        <begin position="393"/>
        <end position="404"/>
    </location>
</feature>
<feature type="compositionally biased region" description="Basic and acidic residues" evidence="2">
    <location>
        <begin position="661"/>
        <end position="686"/>
    </location>
</feature>
<feature type="compositionally biased region" description="Pro residues" evidence="2">
    <location>
        <begin position="464"/>
        <end position="476"/>
    </location>
</feature>
<feature type="compositionally biased region" description="Polar residues" evidence="2">
    <location>
        <begin position="323"/>
        <end position="341"/>
    </location>
</feature>
<dbReference type="InterPro" id="IPR001810">
    <property type="entry name" value="F-box_dom"/>
</dbReference>
<dbReference type="Pfam" id="PF25372">
    <property type="entry name" value="DUF7885"/>
    <property type="match status" value="1"/>
</dbReference>
<dbReference type="Pfam" id="PF12937">
    <property type="entry name" value="F-box-like"/>
    <property type="match status" value="1"/>
</dbReference>
<feature type="region of interest" description="Disordered" evidence="2">
    <location>
        <begin position="391"/>
        <end position="697"/>
    </location>
</feature>
<dbReference type="SUPFAM" id="SSF52047">
    <property type="entry name" value="RNI-like"/>
    <property type="match status" value="1"/>
</dbReference>
<dbReference type="InterPro" id="IPR036047">
    <property type="entry name" value="F-box-like_dom_sf"/>
</dbReference>
<feature type="compositionally biased region" description="Basic and acidic residues" evidence="2">
    <location>
        <begin position="116"/>
        <end position="134"/>
    </location>
</feature>
<dbReference type="Proteomes" id="UP001318040">
    <property type="component" value="Chromosome 10"/>
</dbReference>
<dbReference type="KEGG" id="pmrn:116940872"/>
<dbReference type="SMART" id="SM00367">
    <property type="entry name" value="LRR_CC"/>
    <property type="match status" value="10"/>
</dbReference>
<feature type="compositionally biased region" description="Basic residues" evidence="2">
    <location>
        <begin position="97"/>
        <end position="115"/>
    </location>
</feature>
<feature type="compositionally biased region" description="Low complexity" evidence="2">
    <location>
        <begin position="623"/>
        <end position="660"/>
    </location>
</feature>
<sequence>MLRGDTWLWRERGPVESAMGANGSKQDSDTGRGSSSISSDFSSSTDFTPTRKSRDSGLSSQDANLPCGEGDDDFPLPPPLQMKRSPPSSPDAARTRAAAHRHARPGRHHHHHHHGHRDDGDDNARQGRPADRSTDAGSVPSPCRPLSPMAADARGTPVQRECPVSSHCELYSSLVSSQAGDAQPFLSPHECSLLSKGYGQRRAVSPHANLGRPTSPVSQASARGQPPAGFQKSCFPPFCGSQISFLPHPYSHPRSYSPNTFGFQKALLPTSASAYPKTPLQHSDEGDKPPTDLHPSLSPPNCRNLLAEQQSGSRHAQRPSHCQAHSANCSHRTPTPTTDVGYQSPPASSSHQAPLSPCGPQQELPPPAVPRLPHCRQCAPSLRYLSSAGLSCGQHQAPKSSQAPSARRPLSPPVGNNHRPLSPVPRELRSHLAEQSASHGRPLSPPPNDIRGPSPASTKLGALAPPPPIPWRPLSPPASGIHRSLSPPASNKLRSFSPPPSRPRQSALSPARCSLRRSMSPPPLSSHRPLSPSPLDKRRPLTPPPINQRKSSLHPPSNHHRLLFPPPSSHHRSLSPPPPLLEKNHSLQPSSSSNARLKCGQPVGQRLFPTRTLKKHRPCPLHSSTRQSLSPQPLSSLSSSPVSTRSADSHSSPSSHSSSAQRERSARALPERCQEHREQQHQPPPDHHHHHQHQRGVDLPQMHTAHACVPAEQHPNQRGQAPAAVACVGVRRPASVPVDRENATAALALGLSRLELEVPPARPTKGEAGKRALSIESLPDWLLLRVFANLAAESLCRCARVCRRWYLVAWDPRLWKAVTLGPWDGGEQDVERALDALTARLCRDTPYVCLTLESLVLSGSPGLGDAGLLTVARRCPELRRLEASGCPRITNHGILEVVTRCPNLEHLDVSDCPEITCVSLTPEPSCQACPLHGRHLLLRHLDMSGCSALTDEGLLAVARHCPRLARLYVRRCAGVSDAGLRALARHCGASLRELSLCDCADATDAGLGEVAAAAGPRLRYLSLAHCARVTDAALRHVGRHCPGLRYLNARGCAGVSDRGLEALARGCPRLRSLDVGRCPLVTDAGLEALARGCPGVKRLGLRGCGAVSGRGLSAVALGCRGLRLLSVQECDGVAAEALRFVQAHCPRCLVEHTNPASS</sequence>
<dbReference type="InterPro" id="IPR032675">
    <property type="entry name" value="LRR_dom_sf"/>
</dbReference>
<feature type="region of interest" description="Disordered" evidence="2">
    <location>
        <begin position="205"/>
        <end position="227"/>
    </location>
</feature>
<keyword evidence="4" id="KW-1185">Reference proteome</keyword>
<evidence type="ECO:0000313" key="4">
    <source>
        <dbReference type="Proteomes" id="UP001318040"/>
    </source>
</evidence>
<gene>
    <name evidence="5" type="primary">LOC116940872</name>
</gene>
<feature type="compositionally biased region" description="Polar residues" evidence="2">
    <location>
        <begin position="586"/>
        <end position="595"/>
    </location>
</feature>
<dbReference type="PANTHER" id="PTHR13382:SF80">
    <property type="entry name" value="F-BOX AND LEUCINE RICH REPEAT PROTEIN 7"/>
    <property type="match status" value="1"/>
</dbReference>
<dbReference type="PROSITE" id="PS50181">
    <property type="entry name" value="FBOX"/>
    <property type="match status" value="1"/>
</dbReference>
<accession>A0AAJ7WR50</accession>
<dbReference type="InterPro" id="IPR057207">
    <property type="entry name" value="FBXL15_LRR"/>
</dbReference>
<feature type="region of interest" description="Disordered" evidence="2">
    <location>
        <begin position="1"/>
        <end position="158"/>
    </location>
</feature>
<dbReference type="InterPro" id="IPR006553">
    <property type="entry name" value="Leu-rich_rpt_Cys-con_subtyp"/>
</dbReference>
<evidence type="ECO:0000256" key="2">
    <source>
        <dbReference type="SAM" id="MobiDB-lite"/>
    </source>
</evidence>
<evidence type="ECO:0000256" key="1">
    <source>
        <dbReference type="ARBA" id="ARBA00022786"/>
    </source>
</evidence>
<dbReference type="RefSeq" id="XP_032807066.1">
    <property type="nucleotide sequence ID" value="XM_032951175.1"/>
</dbReference>
<protein>
    <submittedName>
        <fullName evidence="5">Lysine-specific demethylase 6B-like isoform X1</fullName>
    </submittedName>
</protein>
<organism evidence="4 5">
    <name type="scientific">Petromyzon marinus</name>
    <name type="common">Sea lamprey</name>
    <dbReference type="NCBI Taxonomy" id="7757"/>
    <lineage>
        <taxon>Eukaryota</taxon>
        <taxon>Metazoa</taxon>
        <taxon>Chordata</taxon>
        <taxon>Craniata</taxon>
        <taxon>Vertebrata</taxon>
        <taxon>Cyclostomata</taxon>
        <taxon>Hyperoartia</taxon>
        <taxon>Petromyzontiformes</taxon>
        <taxon>Petromyzontidae</taxon>
        <taxon>Petromyzon</taxon>
    </lineage>
</organism>
<dbReference type="Gene3D" id="1.20.1280.50">
    <property type="match status" value="1"/>
</dbReference>
<evidence type="ECO:0000259" key="3">
    <source>
        <dbReference type="PROSITE" id="PS50181"/>
    </source>
</evidence>
<proteinExistence type="predicted"/>
<dbReference type="SMART" id="SM00256">
    <property type="entry name" value="FBOX"/>
    <property type="match status" value="1"/>
</dbReference>
<feature type="compositionally biased region" description="Low complexity" evidence="2">
    <location>
        <begin position="503"/>
        <end position="534"/>
    </location>
</feature>
<keyword evidence="1" id="KW-0833">Ubl conjugation pathway</keyword>
<feature type="region of interest" description="Disordered" evidence="2">
    <location>
        <begin position="274"/>
        <end position="365"/>
    </location>
</feature>
<dbReference type="InterPro" id="IPR050648">
    <property type="entry name" value="F-box_LRR-repeat"/>
</dbReference>
<feature type="domain" description="F-box" evidence="3">
    <location>
        <begin position="772"/>
        <end position="818"/>
    </location>
</feature>
<feature type="compositionally biased region" description="Low complexity" evidence="2">
    <location>
        <begin position="343"/>
        <end position="356"/>
    </location>
</feature>
<dbReference type="GO" id="GO:0005737">
    <property type="term" value="C:cytoplasm"/>
    <property type="evidence" value="ECO:0007669"/>
    <property type="project" value="TreeGrafter"/>
</dbReference>
<dbReference type="Gene3D" id="3.80.10.10">
    <property type="entry name" value="Ribonuclease Inhibitor"/>
    <property type="match status" value="2"/>
</dbReference>
<dbReference type="PANTHER" id="PTHR13382">
    <property type="entry name" value="MITOCHONDRIAL ATP SYNTHASE COUPLING FACTOR B"/>
    <property type="match status" value="1"/>
</dbReference>
<evidence type="ECO:0000313" key="5">
    <source>
        <dbReference type="RefSeq" id="XP_032807066.1"/>
    </source>
</evidence>
<reference evidence="5" key="1">
    <citation type="submission" date="2025-08" db="UniProtKB">
        <authorList>
            <consortium name="RefSeq"/>
        </authorList>
    </citation>
    <scope>IDENTIFICATION</scope>
    <source>
        <tissue evidence="5">Sperm</tissue>
    </source>
</reference>
<dbReference type="AlphaFoldDB" id="A0AAJ7WR50"/>
<dbReference type="SUPFAM" id="SSF81383">
    <property type="entry name" value="F-box domain"/>
    <property type="match status" value="1"/>
</dbReference>